<reference evidence="1" key="1">
    <citation type="journal article" date="2020" name="Stud. Mycol.">
        <title>101 Dothideomycetes genomes: a test case for predicting lifestyles and emergence of pathogens.</title>
        <authorList>
            <person name="Haridas S."/>
            <person name="Albert R."/>
            <person name="Binder M."/>
            <person name="Bloem J."/>
            <person name="Labutti K."/>
            <person name="Salamov A."/>
            <person name="Andreopoulos B."/>
            <person name="Baker S."/>
            <person name="Barry K."/>
            <person name="Bills G."/>
            <person name="Bluhm B."/>
            <person name="Cannon C."/>
            <person name="Castanera R."/>
            <person name="Culley D."/>
            <person name="Daum C."/>
            <person name="Ezra D."/>
            <person name="Gonzalez J."/>
            <person name="Henrissat B."/>
            <person name="Kuo A."/>
            <person name="Liang C."/>
            <person name="Lipzen A."/>
            <person name="Lutzoni F."/>
            <person name="Magnuson J."/>
            <person name="Mondo S."/>
            <person name="Nolan M."/>
            <person name="Ohm R."/>
            <person name="Pangilinan J."/>
            <person name="Park H.-J."/>
            <person name="Ramirez L."/>
            <person name="Alfaro M."/>
            <person name="Sun H."/>
            <person name="Tritt A."/>
            <person name="Yoshinaga Y."/>
            <person name="Zwiers L.-H."/>
            <person name="Turgeon B."/>
            <person name="Goodwin S."/>
            <person name="Spatafora J."/>
            <person name="Crous P."/>
            <person name="Grigoriev I."/>
        </authorList>
    </citation>
    <scope>NUCLEOTIDE SEQUENCE</scope>
    <source>
        <strain evidence="1">CBS 122368</strain>
    </source>
</reference>
<dbReference type="EMBL" id="ML987189">
    <property type="protein sequence ID" value="KAF2256562.1"/>
    <property type="molecule type" value="Genomic_DNA"/>
</dbReference>
<evidence type="ECO:0000313" key="1">
    <source>
        <dbReference type="EMBL" id="KAF2256562.1"/>
    </source>
</evidence>
<evidence type="ECO:0000313" key="2">
    <source>
        <dbReference type="Proteomes" id="UP000800094"/>
    </source>
</evidence>
<sequence length="162" mass="18455">MEAVPGFSFKSFCFANTLHVPCEFRLSCTLSLISFLHTLPPLFFPGESQASSSDFVCGSIRPVLEPTPRLWPGEWLLDKGIALEQAPQCPCRAEPASHKRCGCSPLLNGEQESLWRPSLLLILFVCSSGWAEMGERYRWDWRSFRPSTYLRLFVLGCRYFLQ</sequence>
<dbReference type="RefSeq" id="XP_033691566.1">
    <property type="nucleotide sequence ID" value="XM_033821070.1"/>
</dbReference>
<dbReference type="GeneID" id="54574400"/>
<gene>
    <name evidence="1" type="ORF">BU26DRAFT_24552</name>
</gene>
<proteinExistence type="predicted"/>
<organism evidence="1 2">
    <name type="scientific">Trematosphaeria pertusa</name>
    <dbReference type="NCBI Taxonomy" id="390896"/>
    <lineage>
        <taxon>Eukaryota</taxon>
        <taxon>Fungi</taxon>
        <taxon>Dikarya</taxon>
        <taxon>Ascomycota</taxon>
        <taxon>Pezizomycotina</taxon>
        <taxon>Dothideomycetes</taxon>
        <taxon>Pleosporomycetidae</taxon>
        <taxon>Pleosporales</taxon>
        <taxon>Massarineae</taxon>
        <taxon>Trematosphaeriaceae</taxon>
        <taxon>Trematosphaeria</taxon>
    </lineage>
</organism>
<name>A0A6A6J2X0_9PLEO</name>
<protein>
    <submittedName>
        <fullName evidence="1">Uncharacterized protein</fullName>
    </submittedName>
</protein>
<keyword evidence="2" id="KW-1185">Reference proteome</keyword>
<dbReference type="Proteomes" id="UP000800094">
    <property type="component" value="Unassembled WGS sequence"/>
</dbReference>
<dbReference type="AlphaFoldDB" id="A0A6A6J2X0"/>
<accession>A0A6A6J2X0</accession>